<reference evidence="2 3" key="1">
    <citation type="journal article" date="2015" name="Nat. Commun.">
        <title>Outbred genome sequencing and CRISPR/Cas9 gene editing in butterflies.</title>
        <authorList>
            <person name="Li X."/>
            <person name="Fan D."/>
            <person name="Zhang W."/>
            <person name="Liu G."/>
            <person name="Zhang L."/>
            <person name="Zhao L."/>
            <person name="Fang X."/>
            <person name="Chen L."/>
            <person name="Dong Y."/>
            <person name="Chen Y."/>
            <person name="Ding Y."/>
            <person name="Zhao R."/>
            <person name="Feng M."/>
            <person name="Zhu Y."/>
            <person name="Feng Y."/>
            <person name="Jiang X."/>
            <person name="Zhu D."/>
            <person name="Xiang H."/>
            <person name="Feng X."/>
            <person name="Li S."/>
            <person name="Wang J."/>
            <person name="Zhang G."/>
            <person name="Kronforst M.R."/>
            <person name="Wang W."/>
        </authorList>
    </citation>
    <scope>NUCLEOTIDE SEQUENCE [LARGE SCALE GENOMIC DNA]</scope>
    <source>
        <strain evidence="2">Ya'a_city_454_Pm</strain>
        <tissue evidence="2">Whole body</tissue>
    </source>
</reference>
<evidence type="ECO:0000313" key="2">
    <source>
        <dbReference type="EMBL" id="KPJ14692.1"/>
    </source>
</evidence>
<dbReference type="EMBL" id="KQ460436">
    <property type="protein sequence ID" value="KPJ14692.1"/>
    <property type="molecule type" value="Genomic_DNA"/>
</dbReference>
<keyword evidence="3" id="KW-1185">Reference proteome</keyword>
<proteinExistence type="predicted"/>
<dbReference type="InterPro" id="IPR022113">
    <property type="entry name" value="TMEM131L_N"/>
</dbReference>
<organism evidence="2 3">
    <name type="scientific">Papilio machaon</name>
    <name type="common">Old World swallowtail butterfly</name>
    <dbReference type="NCBI Taxonomy" id="76193"/>
    <lineage>
        <taxon>Eukaryota</taxon>
        <taxon>Metazoa</taxon>
        <taxon>Ecdysozoa</taxon>
        <taxon>Arthropoda</taxon>
        <taxon>Hexapoda</taxon>
        <taxon>Insecta</taxon>
        <taxon>Pterygota</taxon>
        <taxon>Neoptera</taxon>
        <taxon>Endopterygota</taxon>
        <taxon>Lepidoptera</taxon>
        <taxon>Glossata</taxon>
        <taxon>Ditrysia</taxon>
        <taxon>Papilionoidea</taxon>
        <taxon>Papilionidae</taxon>
        <taxon>Papilioninae</taxon>
        <taxon>Papilio</taxon>
    </lineage>
</organism>
<protein>
    <recommendedName>
        <fullName evidence="1">Transmembrane protein 131-like N-terminal domain-containing protein</fullName>
    </recommendedName>
</protein>
<dbReference type="AlphaFoldDB" id="A0A194RAQ7"/>
<dbReference type="InParanoid" id="A0A194RAQ7"/>
<evidence type="ECO:0000313" key="3">
    <source>
        <dbReference type="Proteomes" id="UP000053240"/>
    </source>
</evidence>
<gene>
    <name evidence="2" type="ORF">RR48_06866</name>
</gene>
<dbReference type="Proteomes" id="UP000053240">
    <property type="component" value="Unassembled WGS sequence"/>
</dbReference>
<dbReference type="Gene3D" id="2.60.40.10">
    <property type="entry name" value="Immunoglobulins"/>
    <property type="match status" value="1"/>
</dbReference>
<evidence type="ECO:0000259" key="1">
    <source>
        <dbReference type="Pfam" id="PF12371"/>
    </source>
</evidence>
<dbReference type="Pfam" id="PF12371">
    <property type="entry name" value="TMEM131_like_N"/>
    <property type="match status" value="1"/>
</dbReference>
<feature type="domain" description="Transmembrane protein 131-like N-terminal" evidence="1">
    <location>
        <begin position="36"/>
        <end position="87"/>
    </location>
</feature>
<accession>A0A194RAQ7</accession>
<dbReference type="InterPro" id="IPR013783">
    <property type="entry name" value="Ig-like_fold"/>
</dbReference>
<sequence>MSISMLDLCMVVCGQEWGGEGLAEAGGAGSAVLEGVALQPMALHFGSAALAAPHVRSVTLTNTGNATLHLASVAGTTPDFHASFFESKCEQSSYSRTRKKIREERLGLAGRGESSHFDVERRESSSNFSCVALACARHRRPPSYHFIEYNE</sequence>
<name>A0A194RAQ7_PAPMA</name>